<dbReference type="Pfam" id="PF04994">
    <property type="entry name" value="TfoX_C"/>
    <property type="match status" value="1"/>
</dbReference>
<evidence type="ECO:0000313" key="3">
    <source>
        <dbReference type="Proteomes" id="UP000245086"/>
    </source>
</evidence>
<reference evidence="2 3" key="1">
    <citation type="journal article" date="2018" name="Genome Announc.">
        <title>Draft Genome Sequence of "Candidatus Phycosocius bacilliformis," an Alphaproteobacterial Ectosymbiont of the Hydrocarbon-Producing Green Alga Botryococcus braunii.</title>
        <authorList>
            <person name="Tanabe Y."/>
            <person name="Yamaguchi H."/>
            <person name="Watanabe M.M."/>
        </authorList>
    </citation>
    <scope>NUCLEOTIDE SEQUENCE [LARGE SCALE GENOMIC DNA]</scope>
    <source>
        <strain evidence="2 3">BOTRYCO-2</strain>
    </source>
</reference>
<dbReference type="AlphaFoldDB" id="A0A2P2EC09"/>
<proteinExistence type="predicted"/>
<keyword evidence="3" id="KW-1185">Reference proteome</keyword>
<evidence type="ECO:0000313" key="2">
    <source>
        <dbReference type="EMBL" id="GBF58607.1"/>
    </source>
</evidence>
<evidence type="ECO:0000259" key="1">
    <source>
        <dbReference type="Pfam" id="PF04994"/>
    </source>
</evidence>
<dbReference type="EMBL" id="BFBR01000007">
    <property type="protein sequence ID" value="GBF58607.1"/>
    <property type="molecule type" value="Genomic_DNA"/>
</dbReference>
<dbReference type="Gene3D" id="1.10.150.20">
    <property type="entry name" value="5' to 3' exonuclease, C-terminal subdomain"/>
    <property type="match status" value="1"/>
</dbReference>
<gene>
    <name evidence="2" type="ORF">PbB2_02294</name>
</gene>
<organism evidence="2 3">
    <name type="scientific">Candidatus Phycosocius bacilliformis</name>
    <dbReference type="NCBI Taxonomy" id="1445552"/>
    <lineage>
        <taxon>Bacteria</taxon>
        <taxon>Pseudomonadati</taxon>
        <taxon>Pseudomonadota</taxon>
        <taxon>Alphaproteobacteria</taxon>
        <taxon>Caulobacterales</taxon>
        <taxon>Caulobacterales incertae sedis</taxon>
        <taxon>Candidatus Phycosocius</taxon>
    </lineage>
</organism>
<feature type="domain" description="TfoX C-terminal" evidence="1">
    <location>
        <begin position="16"/>
        <end position="94"/>
    </location>
</feature>
<dbReference type="PANTHER" id="PTHR36121:SF1">
    <property type="entry name" value="PROTEIN SXY"/>
    <property type="match status" value="1"/>
</dbReference>
<dbReference type="PANTHER" id="PTHR36121">
    <property type="entry name" value="PROTEIN SXY"/>
    <property type="match status" value="1"/>
</dbReference>
<dbReference type="RefSeq" id="WP_108985472.1">
    <property type="nucleotide sequence ID" value="NZ_BFBR01000007.1"/>
</dbReference>
<name>A0A2P2EC09_9PROT</name>
<sequence length="103" mass="11526">MIIQEAASKDHQMPDNSILSMRNLGPVMAAQLADIGILTRADLQAVGAVEAFHRLRITQGRHINRTALHAMFAALVDCDWRALPTEIKAKLDREAGLETRRRR</sequence>
<protein>
    <recommendedName>
        <fullName evidence="1">TfoX C-terminal domain-containing protein</fullName>
    </recommendedName>
</protein>
<dbReference type="Proteomes" id="UP000245086">
    <property type="component" value="Unassembled WGS sequence"/>
</dbReference>
<comment type="caution">
    <text evidence="2">The sequence shown here is derived from an EMBL/GenBank/DDBJ whole genome shotgun (WGS) entry which is preliminary data.</text>
</comment>
<accession>A0A2P2EC09</accession>
<dbReference type="InterPro" id="IPR007077">
    <property type="entry name" value="TfoX_C"/>
</dbReference>
<dbReference type="InterPro" id="IPR047525">
    <property type="entry name" value="TfoX-like"/>
</dbReference>